<dbReference type="InterPro" id="IPR000863">
    <property type="entry name" value="Sulfotransferase_dom"/>
</dbReference>
<dbReference type="Gene3D" id="3.40.50.300">
    <property type="entry name" value="P-loop containing nucleotide triphosphate hydrolases"/>
    <property type="match status" value="1"/>
</dbReference>
<dbReference type="InterPro" id="IPR027417">
    <property type="entry name" value="P-loop_NTPase"/>
</dbReference>
<dbReference type="Proteomes" id="UP000026962">
    <property type="component" value="Chromosome 8"/>
</dbReference>
<feature type="domain" description="Sulfotransferase" evidence="4">
    <location>
        <begin position="84"/>
        <end position="181"/>
    </location>
</feature>
<evidence type="ECO:0000256" key="1">
    <source>
        <dbReference type="ARBA" id="ARBA00005771"/>
    </source>
</evidence>
<comment type="similarity">
    <text evidence="1 3">Belongs to the sulfotransferase 1 family.</text>
</comment>
<dbReference type="EnsemblPlants" id="OPUNC08G09200.1">
    <property type="protein sequence ID" value="OPUNC08G09200.1"/>
    <property type="gene ID" value="OPUNC08G09200"/>
</dbReference>
<dbReference type="AlphaFoldDB" id="A0A0E0LTK0"/>
<dbReference type="HOGENOM" id="CLU_027239_5_1_1"/>
<dbReference type="eggNOG" id="KOG1584">
    <property type="taxonomic scope" value="Eukaryota"/>
</dbReference>
<proteinExistence type="inferred from homology"/>
<evidence type="ECO:0000256" key="3">
    <source>
        <dbReference type="RuleBase" id="RU361155"/>
    </source>
</evidence>
<dbReference type="OMA" id="NDNTACK"/>
<evidence type="ECO:0000313" key="6">
    <source>
        <dbReference type="Proteomes" id="UP000026962"/>
    </source>
</evidence>
<dbReference type="Pfam" id="PF00685">
    <property type="entry name" value="Sulfotransfer_1"/>
    <property type="match status" value="1"/>
</dbReference>
<evidence type="ECO:0000313" key="5">
    <source>
        <dbReference type="EnsemblPlants" id="OPUNC08G09200.1"/>
    </source>
</evidence>
<sequence length="181" mass="19670">MALNMAKADGALRDGQAGPVAFKDVADVEAIPARPPTEHDTILFAMPTCVVYSVPMRSYKGFWLLEDWARGTVAMEHGFVARPGDVVLATLPKAGTTWIKALAFATMSRGTFSVASPDHPLHRLNPHDCVPTIESGLFAYGWEAVLDKLPSPRLLNTHLPLSLLPSTINDNTACKIVYVCR</sequence>
<evidence type="ECO:0000259" key="4">
    <source>
        <dbReference type="Pfam" id="PF00685"/>
    </source>
</evidence>
<reference evidence="5" key="1">
    <citation type="submission" date="2015-04" db="UniProtKB">
        <authorList>
            <consortium name="EnsemblPlants"/>
        </authorList>
    </citation>
    <scope>IDENTIFICATION</scope>
</reference>
<reference evidence="5" key="2">
    <citation type="submission" date="2018-05" db="EMBL/GenBank/DDBJ databases">
        <title>OpunRS2 (Oryza punctata Reference Sequence Version 2).</title>
        <authorList>
            <person name="Zhang J."/>
            <person name="Kudrna D."/>
            <person name="Lee S."/>
            <person name="Talag J."/>
            <person name="Welchert J."/>
            <person name="Wing R.A."/>
        </authorList>
    </citation>
    <scope>NUCLEOTIDE SEQUENCE [LARGE SCALE GENOMIC DNA]</scope>
</reference>
<dbReference type="EC" id="2.8.2.-" evidence="3"/>
<protein>
    <recommendedName>
        <fullName evidence="3">Sulfotransferase</fullName>
        <ecNumber evidence="3">2.8.2.-</ecNumber>
    </recommendedName>
</protein>
<name>A0A0E0LTK0_ORYPU</name>
<dbReference type="SUPFAM" id="SSF52540">
    <property type="entry name" value="P-loop containing nucleoside triphosphate hydrolases"/>
    <property type="match status" value="1"/>
</dbReference>
<evidence type="ECO:0000256" key="2">
    <source>
        <dbReference type="ARBA" id="ARBA00022679"/>
    </source>
</evidence>
<accession>A0A0E0LTK0</accession>
<dbReference type="Gramene" id="OPUNC08G09200.1">
    <property type="protein sequence ID" value="OPUNC08G09200.1"/>
    <property type="gene ID" value="OPUNC08G09200"/>
</dbReference>
<organism evidence="5">
    <name type="scientific">Oryza punctata</name>
    <name type="common">Red rice</name>
    <dbReference type="NCBI Taxonomy" id="4537"/>
    <lineage>
        <taxon>Eukaryota</taxon>
        <taxon>Viridiplantae</taxon>
        <taxon>Streptophyta</taxon>
        <taxon>Embryophyta</taxon>
        <taxon>Tracheophyta</taxon>
        <taxon>Spermatophyta</taxon>
        <taxon>Magnoliopsida</taxon>
        <taxon>Liliopsida</taxon>
        <taxon>Poales</taxon>
        <taxon>Poaceae</taxon>
        <taxon>BOP clade</taxon>
        <taxon>Oryzoideae</taxon>
        <taxon>Oryzeae</taxon>
        <taxon>Oryzinae</taxon>
        <taxon>Oryza</taxon>
    </lineage>
</organism>
<keyword evidence="2 3" id="KW-0808">Transferase</keyword>
<keyword evidence="6" id="KW-1185">Reference proteome</keyword>
<dbReference type="PANTHER" id="PTHR11783">
    <property type="entry name" value="SULFOTRANSFERASE SULT"/>
    <property type="match status" value="1"/>
</dbReference>
<dbReference type="GO" id="GO:0008146">
    <property type="term" value="F:sulfotransferase activity"/>
    <property type="evidence" value="ECO:0007669"/>
    <property type="project" value="InterPro"/>
</dbReference>